<sequence>MGIKTSIISNADPRILKTLSSLGILELLTHAPTLSWDVEASKPDSRIFQAACKACDVVDIGQGVIMVGDELKALQIYSVQADLGIGSDYRGARAAGLEARLIRRQGDWSDGAVREAEEDLEDVDVVTSLDDVLEEVRQRNRLKGDIQV</sequence>
<dbReference type="STRING" id="71784.A0A1Y2AFC6"/>
<dbReference type="AlphaFoldDB" id="A0A1Y2AFC6"/>
<dbReference type="InParanoid" id="A0A1Y2AFC6"/>
<dbReference type="InterPro" id="IPR023214">
    <property type="entry name" value="HAD_sf"/>
</dbReference>
<organism evidence="1 2">
    <name type="scientific">Naematelia encephala</name>
    <dbReference type="NCBI Taxonomy" id="71784"/>
    <lineage>
        <taxon>Eukaryota</taxon>
        <taxon>Fungi</taxon>
        <taxon>Dikarya</taxon>
        <taxon>Basidiomycota</taxon>
        <taxon>Agaricomycotina</taxon>
        <taxon>Tremellomycetes</taxon>
        <taxon>Tremellales</taxon>
        <taxon>Naemateliaceae</taxon>
        <taxon>Naematelia</taxon>
    </lineage>
</organism>
<protein>
    <recommendedName>
        <fullName evidence="3">HAD-like domain-containing protein</fullName>
    </recommendedName>
</protein>
<reference evidence="1 2" key="1">
    <citation type="submission" date="2016-07" db="EMBL/GenBank/DDBJ databases">
        <title>Pervasive Adenine N6-methylation of Active Genes in Fungi.</title>
        <authorList>
            <consortium name="DOE Joint Genome Institute"/>
            <person name="Mondo S.J."/>
            <person name="Dannebaum R.O."/>
            <person name="Kuo R.C."/>
            <person name="Labutti K."/>
            <person name="Haridas S."/>
            <person name="Kuo A."/>
            <person name="Salamov A."/>
            <person name="Ahrendt S.R."/>
            <person name="Lipzen A."/>
            <person name="Sullivan W."/>
            <person name="Andreopoulos W.B."/>
            <person name="Clum A."/>
            <person name="Lindquist E."/>
            <person name="Daum C."/>
            <person name="Ramamoorthy G.K."/>
            <person name="Gryganskyi A."/>
            <person name="Culley D."/>
            <person name="Magnuson J.K."/>
            <person name="James T.Y."/>
            <person name="O'Malley M.A."/>
            <person name="Stajich J.E."/>
            <person name="Spatafora J.W."/>
            <person name="Visel A."/>
            <person name="Grigoriev I.V."/>
        </authorList>
    </citation>
    <scope>NUCLEOTIDE SEQUENCE [LARGE SCALE GENOMIC DNA]</scope>
    <source>
        <strain evidence="1 2">68-887.2</strain>
    </source>
</reference>
<evidence type="ECO:0000313" key="2">
    <source>
        <dbReference type="Proteomes" id="UP000193986"/>
    </source>
</evidence>
<keyword evidence="2" id="KW-1185">Reference proteome</keyword>
<comment type="caution">
    <text evidence="1">The sequence shown here is derived from an EMBL/GenBank/DDBJ whole genome shotgun (WGS) entry which is preliminary data.</text>
</comment>
<gene>
    <name evidence="1" type="ORF">BCR39DRAFT_591651</name>
</gene>
<dbReference type="Gene3D" id="3.40.50.1000">
    <property type="entry name" value="HAD superfamily/HAD-like"/>
    <property type="match status" value="1"/>
</dbReference>
<dbReference type="PANTHER" id="PTHR46191:SF2">
    <property type="entry name" value="HALOACID DEHALOGENASE-LIKE HYDROLASE DOMAIN-CONTAINING PROTEIN 3"/>
    <property type="match status" value="1"/>
</dbReference>
<dbReference type="OrthoDB" id="444127at2759"/>
<dbReference type="PANTHER" id="PTHR46191">
    <property type="match status" value="1"/>
</dbReference>
<dbReference type="SUPFAM" id="SSF56784">
    <property type="entry name" value="HAD-like"/>
    <property type="match status" value="1"/>
</dbReference>
<dbReference type="InterPro" id="IPR051828">
    <property type="entry name" value="HAD-like_hydrolase_domain"/>
</dbReference>
<evidence type="ECO:0008006" key="3">
    <source>
        <dbReference type="Google" id="ProtNLM"/>
    </source>
</evidence>
<dbReference type="GO" id="GO:0005634">
    <property type="term" value="C:nucleus"/>
    <property type="evidence" value="ECO:0007669"/>
    <property type="project" value="TreeGrafter"/>
</dbReference>
<dbReference type="InterPro" id="IPR036412">
    <property type="entry name" value="HAD-like_sf"/>
</dbReference>
<dbReference type="EMBL" id="MCFC01000117">
    <property type="protein sequence ID" value="ORY21152.1"/>
    <property type="molecule type" value="Genomic_DNA"/>
</dbReference>
<dbReference type="Proteomes" id="UP000193986">
    <property type="component" value="Unassembled WGS sequence"/>
</dbReference>
<name>A0A1Y2AFC6_9TREE</name>
<proteinExistence type="predicted"/>
<evidence type="ECO:0000313" key="1">
    <source>
        <dbReference type="EMBL" id="ORY21152.1"/>
    </source>
</evidence>
<accession>A0A1Y2AFC6</accession>
<dbReference type="Pfam" id="PF00702">
    <property type="entry name" value="Hydrolase"/>
    <property type="match status" value="1"/>
</dbReference>